<evidence type="ECO:0000259" key="13">
    <source>
        <dbReference type="Pfam" id="PF02225"/>
    </source>
</evidence>
<keyword evidence="5 11" id="KW-0732">Signal</keyword>
<dbReference type="InterPro" id="IPR046450">
    <property type="entry name" value="PA_dom_sf"/>
</dbReference>
<dbReference type="GO" id="GO:0016020">
    <property type="term" value="C:membrane"/>
    <property type="evidence" value="ECO:0007669"/>
    <property type="project" value="InterPro"/>
</dbReference>
<dbReference type="PROSITE" id="PS51892">
    <property type="entry name" value="SUBTILASE"/>
    <property type="match status" value="1"/>
</dbReference>
<dbReference type="Pfam" id="PF06280">
    <property type="entry name" value="fn3_5"/>
    <property type="match status" value="1"/>
</dbReference>
<dbReference type="PROSITE" id="PS00137">
    <property type="entry name" value="SUBTILASE_HIS"/>
    <property type="match status" value="1"/>
</dbReference>
<dbReference type="SUPFAM" id="SSF52025">
    <property type="entry name" value="PA domain"/>
    <property type="match status" value="1"/>
</dbReference>
<evidence type="ECO:0000256" key="2">
    <source>
        <dbReference type="ARBA" id="ARBA00022512"/>
    </source>
</evidence>
<feature type="domain" description="C5a peptidase/Subtilisin-like protease SBT2-like Fn3-like" evidence="14">
    <location>
        <begin position="609"/>
        <end position="715"/>
    </location>
</feature>
<organism evidence="15 16">
    <name type="scientific">Agaricus bisporus var. burnettii</name>
    <dbReference type="NCBI Taxonomy" id="192524"/>
    <lineage>
        <taxon>Eukaryota</taxon>
        <taxon>Fungi</taxon>
        <taxon>Dikarya</taxon>
        <taxon>Basidiomycota</taxon>
        <taxon>Agaricomycotina</taxon>
        <taxon>Agaricomycetes</taxon>
        <taxon>Agaricomycetidae</taxon>
        <taxon>Agaricales</taxon>
        <taxon>Agaricineae</taxon>
        <taxon>Agaricaceae</taxon>
        <taxon>Agaricus</taxon>
    </lineage>
</organism>
<feature type="domain" description="Peptidase S8/S53" evidence="12">
    <location>
        <begin position="162"/>
        <end position="565"/>
    </location>
</feature>
<evidence type="ECO:0000256" key="5">
    <source>
        <dbReference type="ARBA" id="ARBA00022729"/>
    </source>
</evidence>
<dbReference type="InterPro" id="IPR034187">
    <property type="entry name" value="Peptidases_S8_5"/>
</dbReference>
<dbReference type="InterPro" id="IPR013783">
    <property type="entry name" value="Ig-like_fold"/>
</dbReference>
<dbReference type="PROSITE" id="PS00136">
    <property type="entry name" value="SUBTILASE_ASP"/>
    <property type="match status" value="1"/>
</dbReference>
<feature type="chain" id="PRO_5034627160" description="Subtilisin-like protease" evidence="11">
    <location>
        <begin position="20"/>
        <end position="898"/>
    </location>
</feature>
<dbReference type="Proteomes" id="UP000629468">
    <property type="component" value="Unassembled WGS sequence"/>
</dbReference>
<dbReference type="Gene3D" id="3.40.50.200">
    <property type="entry name" value="Peptidase S8/S53 domain"/>
    <property type="match status" value="1"/>
</dbReference>
<feature type="domain" description="PA" evidence="13">
    <location>
        <begin position="384"/>
        <end position="456"/>
    </location>
</feature>
<dbReference type="EMBL" id="JABXXO010000003">
    <property type="protein sequence ID" value="KAF7782143.1"/>
    <property type="molecule type" value="Genomic_DNA"/>
</dbReference>
<dbReference type="InterPro" id="IPR003137">
    <property type="entry name" value="PA_domain"/>
</dbReference>
<protein>
    <recommendedName>
        <fullName evidence="17">Subtilisin-like protease</fullName>
    </recommendedName>
</protein>
<gene>
    <name evidence="15" type="ORF">Agabi119p4_1519</name>
</gene>
<evidence type="ECO:0000256" key="11">
    <source>
        <dbReference type="SAM" id="SignalP"/>
    </source>
</evidence>
<dbReference type="PANTHER" id="PTHR43806">
    <property type="entry name" value="PEPTIDASE S8"/>
    <property type="match status" value="1"/>
</dbReference>
<dbReference type="InterPro" id="IPR010435">
    <property type="entry name" value="C5a/SBT2-like_Fn3"/>
</dbReference>
<reference evidence="15 16" key="1">
    <citation type="journal article" name="Sci. Rep.">
        <title>Telomere-to-telomere assembled and centromere annotated genomes of the two main subspecies of the button mushroom Agaricus bisporus reveal especially polymorphic chromosome ends.</title>
        <authorList>
            <person name="Sonnenberg A.S.M."/>
            <person name="Sedaghat-Telgerd N."/>
            <person name="Lavrijssen B."/>
            <person name="Ohm R.A."/>
            <person name="Hendrickx P.M."/>
            <person name="Scholtmeijer K."/>
            <person name="Baars J.J.P."/>
            <person name="van Peer A."/>
        </authorList>
    </citation>
    <scope>NUCLEOTIDE SEQUENCE [LARGE SCALE GENOMIC DNA]</scope>
    <source>
        <strain evidence="15 16">H119_p4</strain>
    </source>
</reference>
<evidence type="ECO:0000256" key="1">
    <source>
        <dbReference type="ARBA" id="ARBA00011073"/>
    </source>
</evidence>
<dbReference type="PANTHER" id="PTHR43806:SF66">
    <property type="entry name" value="SERIN ENDOPEPTIDASE"/>
    <property type="match status" value="1"/>
</dbReference>
<keyword evidence="6 9" id="KW-0378">Hydrolase</keyword>
<feature type="active site" description="Charge relay system" evidence="8 9">
    <location>
        <position position="221"/>
    </location>
</feature>
<evidence type="ECO:0000256" key="3">
    <source>
        <dbReference type="ARBA" id="ARBA00022525"/>
    </source>
</evidence>
<keyword evidence="2" id="KW-0134">Cell wall</keyword>
<evidence type="ECO:0000256" key="7">
    <source>
        <dbReference type="ARBA" id="ARBA00022825"/>
    </source>
</evidence>
<proteinExistence type="inferred from homology"/>
<dbReference type="InterPro" id="IPR022398">
    <property type="entry name" value="Peptidase_S8_His-AS"/>
</dbReference>
<evidence type="ECO:0000259" key="14">
    <source>
        <dbReference type="Pfam" id="PF06280"/>
    </source>
</evidence>
<evidence type="ECO:0000256" key="10">
    <source>
        <dbReference type="RuleBase" id="RU003355"/>
    </source>
</evidence>
<evidence type="ECO:0008006" key="17">
    <source>
        <dbReference type="Google" id="ProtNLM"/>
    </source>
</evidence>
<evidence type="ECO:0000256" key="8">
    <source>
        <dbReference type="PIRSR" id="PIRSR615500-1"/>
    </source>
</evidence>
<dbReference type="GO" id="GO:0006508">
    <property type="term" value="P:proteolysis"/>
    <property type="evidence" value="ECO:0007669"/>
    <property type="project" value="UniProtKB-KW"/>
</dbReference>
<dbReference type="PROSITE" id="PS00138">
    <property type="entry name" value="SUBTILASE_SER"/>
    <property type="match status" value="1"/>
</dbReference>
<dbReference type="InterPro" id="IPR000209">
    <property type="entry name" value="Peptidase_S8/S53_dom"/>
</dbReference>
<evidence type="ECO:0000259" key="12">
    <source>
        <dbReference type="Pfam" id="PF00082"/>
    </source>
</evidence>
<feature type="signal peptide" evidence="11">
    <location>
        <begin position="1"/>
        <end position="19"/>
    </location>
</feature>
<dbReference type="PRINTS" id="PR00723">
    <property type="entry name" value="SUBTILISIN"/>
</dbReference>
<dbReference type="Gene3D" id="2.60.40.10">
    <property type="entry name" value="Immunoglobulins"/>
    <property type="match status" value="1"/>
</dbReference>
<comment type="caution">
    <text evidence="15">The sequence shown here is derived from an EMBL/GenBank/DDBJ whole genome shotgun (WGS) entry which is preliminary data.</text>
</comment>
<dbReference type="InterPro" id="IPR015500">
    <property type="entry name" value="Peptidase_S8_subtilisin-rel"/>
</dbReference>
<dbReference type="InterPro" id="IPR050131">
    <property type="entry name" value="Peptidase_S8_subtilisin-like"/>
</dbReference>
<name>A0A8H7F7F8_AGABI</name>
<accession>A0A8H7F7F8</accession>
<dbReference type="Pfam" id="PF02225">
    <property type="entry name" value="PA"/>
    <property type="match status" value="1"/>
</dbReference>
<dbReference type="InterPro" id="IPR036852">
    <property type="entry name" value="Peptidase_S8/S53_dom_sf"/>
</dbReference>
<dbReference type="InterPro" id="IPR023827">
    <property type="entry name" value="Peptidase_S8_Asp-AS"/>
</dbReference>
<evidence type="ECO:0000256" key="6">
    <source>
        <dbReference type="ARBA" id="ARBA00022801"/>
    </source>
</evidence>
<dbReference type="GO" id="GO:0005615">
    <property type="term" value="C:extracellular space"/>
    <property type="evidence" value="ECO:0007669"/>
    <property type="project" value="TreeGrafter"/>
</dbReference>
<dbReference type="GO" id="GO:0004252">
    <property type="term" value="F:serine-type endopeptidase activity"/>
    <property type="evidence" value="ECO:0007669"/>
    <property type="project" value="UniProtKB-UniRule"/>
</dbReference>
<comment type="similarity">
    <text evidence="1 9 10">Belongs to the peptidase S8 family.</text>
</comment>
<dbReference type="CDD" id="cd07489">
    <property type="entry name" value="Peptidases_S8_5"/>
    <property type="match status" value="1"/>
</dbReference>
<keyword evidence="3" id="KW-0964">Secreted</keyword>
<dbReference type="InterPro" id="IPR023828">
    <property type="entry name" value="Peptidase_S8_Ser-AS"/>
</dbReference>
<dbReference type="AlphaFoldDB" id="A0A8H7F7F8"/>
<keyword evidence="7 9" id="KW-0720">Serine protease</keyword>
<evidence type="ECO:0000313" key="15">
    <source>
        <dbReference type="EMBL" id="KAF7782143.1"/>
    </source>
</evidence>
<evidence type="ECO:0000256" key="9">
    <source>
        <dbReference type="PROSITE-ProRule" id="PRU01240"/>
    </source>
</evidence>
<dbReference type="Gene3D" id="3.50.30.30">
    <property type="match status" value="1"/>
</dbReference>
<sequence>MKSLVLSLVWLLNVYPTFAAIASISDIPLKSNLPTVSNKFIIEVDEAANIPPSKRFTESLSVHDLVFEHLKSRDVNLNITKRYNVKGVFVGAAITLDNPQDVAAIRQVPGVKDIRPVQKFNIPKPVFKHVVTGPDDPAIPPDSESTHIMTGVDKLHAEGITGEGIKIGILDTGVDYNHPSLGGGFGPGFKFVGGFDFVGDDYDGTNAPIPDDDPLDICAGHGSHVSGIVGADPGNEFGISGVAYDATFSMYRVFGCVGFVTDDVLVEALLMGFQDGQDILTLSLGGPDGWTESSSSVVASRLVEQGMVVTISAGNDGASGSWYTSSPGNGINVISVASVDNTVVPLQNATVGGIQHDPITYFNTFPLPINTTLPIFATSNSTTVVDDACAPLPNSTPDLSGKVVVIRRGTCTFVEKLTNAAEKGAQVVLIYDNGSGFAGIDVGDFIATLIQSADGEFLVQQFAAGVPVTLTFPQTGGSTDFPDPNGGLVSSFTSFGPTNDFFFKPAIAAPGGSILSTLPNGTFGVESGTSMAAPFAAGSVALILQSRGKNADTAKGVRSLLESTGQRIASSKTDGDPLQTVTQQGGGLVNVFNAVHAETIVTPAELIVNDTAHAVPEQKFTVQNTGNSSKDYTLSHVPAGTALTIQAGTILPENGPVPLSSSPATVSINPSTFTLEPGASQTVTATISGPTGLDDTTFPVYSGFIEISDGDQSFHVTYLGLVGSLIDKQVIDDTDFFFGIPLPFIFNSTGAVQEGPANYTFAGDDFPIFVWRQAFGSPRVTVDLVNPDIQIDATLNARAVDDNKKPFISFPTPHTSGTYGQVQTIGSMLEFNFLGRNNENPADNGANAFSITTPTFANGTVIPNGSYRLLLRALRVTGDATKEEDTEAFLSEIIGINA</sequence>
<evidence type="ECO:0000313" key="16">
    <source>
        <dbReference type="Proteomes" id="UP000629468"/>
    </source>
</evidence>
<keyword evidence="4 9" id="KW-0645">Protease</keyword>
<dbReference type="CDD" id="cd02124">
    <property type="entry name" value="PA_PoS1_like"/>
    <property type="match status" value="1"/>
</dbReference>
<feature type="active site" description="Charge relay system" evidence="8 9">
    <location>
        <position position="171"/>
    </location>
</feature>
<dbReference type="Pfam" id="PF00082">
    <property type="entry name" value="Peptidase_S8"/>
    <property type="match status" value="1"/>
</dbReference>
<evidence type="ECO:0000256" key="4">
    <source>
        <dbReference type="ARBA" id="ARBA00022670"/>
    </source>
</evidence>
<dbReference type="SUPFAM" id="SSF52743">
    <property type="entry name" value="Subtilisin-like"/>
    <property type="match status" value="1"/>
</dbReference>
<feature type="active site" description="Charge relay system" evidence="8 9">
    <location>
        <position position="530"/>
    </location>
</feature>